<gene>
    <name evidence="1" type="primary">pylSn</name>
    <name evidence="1" type="ORF">ACJDU8_03825</name>
</gene>
<dbReference type="RefSeq" id="WP_406790829.1">
    <property type="nucleotide sequence ID" value="NZ_JBJHZX010000004.1"/>
</dbReference>
<name>A0ABW8SFG2_9CLOT</name>
<keyword evidence="1" id="KW-0436">Ligase</keyword>
<comment type="caution">
    <text evidence="1">The sequence shown here is derived from an EMBL/GenBank/DDBJ whole genome shotgun (WGS) entry which is preliminary data.</text>
</comment>
<accession>A0ABW8SFG2</accession>
<dbReference type="Proteomes" id="UP001623660">
    <property type="component" value="Unassembled WGS sequence"/>
</dbReference>
<dbReference type="EMBL" id="JBJHZX010000004">
    <property type="protein sequence ID" value="MFL0194705.1"/>
    <property type="molecule type" value="Genomic_DNA"/>
</dbReference>
<sequence>MNTIKNTQISTETKQNKKKKYYRKNVNFFKLIEKIKLWPSRSGVLHGIKSIEIQGNRCKIVTHCNMEFQVWSSKKSRAARWLRNKWAFCACGKCGIPDWKLEKYSSTVMTQKWGSGL</sequence>
<protein>
    <submittedName>
        <fullName evidence="1">Pyrrolysine--tRNA(Pyl) ligase small subunit</fullName>
    </submittedName>
</protein>
<organism evidence="1 2">
    <name type="scientific">Candidatus Clostridium eludens</name>
    <dbReference type="NCBI Taxonomy" id="3381663"/>
    <lineage>
        <taxon>Bacteria</taxon>
        <taxon>Bacillati</taxon>
        <taxon>Bacillota</taxon>
        <taxon>Clostridia</taxon>
        <taxon>Eubacteriales</taxon>
        <taxon>Clostridiaceae</taxon>
        <taxon>Clostridium</taxon>
    </lineage>
</organism>
<keyword evidence="2" id="KW-1185">Reference proteome</keyword>
<evidence type="ECO:0000313" key="1">
    <source>
        <dbReference type="EMBL" id="MFL0194705.1"/>
    </source>
</evidence>
<dbReference type="NCBIfam" id="TIGR03912">
    <property type="entry name" value="PylS_Nterm"/>
    <property type="match status" value="1"/>
</dbReference>
<dbReference type="InterPro" id="IPR023878">
    <property type="entry name" value="Pyrrolysyl-tRNA_ligase_N"/>
</dbReference>
<reference evidence="1 2" key="1">
    <citation type="submission" date="2024-11" db="EMBL/GenBank/DDBJ databases">
        <authorList>
            <person name="Heng Y.C."/>
            <person name="Lim A.C.H."/>
            <person name="Lee J.K.Y."/>
            <person name="Kittelmann S."/>
        </authorList>
    </citation>
    <scope>NUCLEOTIDE SEQUENCE [LARGE SCALE GENOMIC DNA]</scope>
    <source>
        <strain evidence="1 2">WILCCON 0269</strain>
    </source>
</reference>
<dbReference type="GO" id="GO:0016874">
    <property type="term" value="F:ligase activity"/>
    <property type="evidence" value="ECO:0007669"/>
    <property type="project" value="UniProtKB-KW"/>
</dbReference>
<evidence type="ECO:0000313" key="2">
    <source>
        <dbReference type="Proteomes" id="UP001623660"/>
    </source>
</evidence>
<proteinExistence type="predicted"/>